<dbReference type="InterPro" id="IPR021752">
    <property type="entry name" value="TF_Rrn7_Zf"/>
</dbReference>
<dbReference type="GO" id="GO:0042790">
    <property type="term" value="P:nucleolar large rRNA transcription by RNA polymerase I"/>
    <property type="evidence" value="ECO:0007669"/>
    <property type="project" value="TreeGrafter"/>
</dbReference>
<protein>
    <recommendedName>
        <fullName evidence="3">TATA box-binding protein-associated factor RNA polymerase I subunit B</fullName>
    </recommendedName>
    <alternativeName>
        <fullName evidence="11">TATA box-binding protein-associated factor 1B</fullName>
    </alternativeName>
</protein>
<feature type="region of interest" description="Disordered" evidence="12">
    <location>
        <begin position="146"/>
        <end position="165"/>
    </location>
</feature>
<organism evidence="16 17">
    <name type="scientific">Astyanax mexicanus</name>
    <name type="common">Blind cave fish</name>
    <name type="synonym">Astyanax fasciatus mexicanus</name>
    <dbReference type="NCBI Taxonomy" id="7994"/>
    <lineage>
        <taxon>Eukaryota</taxon>
        <taxon>Metazoa</taxon>
        <taxon>Chordata</taxon>
        <taxon>Craniata</taxon>
        <taxon>Vertebrata</taxon>
        <taxon>Euteleostomi</taxon>
        <taxon>Actinopterygii</taxon>
        <taxon>Neopterygii</taxon>
        <taxon>Teleostei</taxon>
        <taxon>Ostariophysi</taxon>
        <taxon>Characiformes</taxon>
        <taxon>Characoidei</taxon>
        <taxon>Acestrorhamphidae</taxon>
        <taxon>Acestrorhamphinae</taxon>
        <taxon>Astyanax</taxon>
    </lineage>
</organism>
<dbReference type="Pfam" id="PF11781">
    <property type="entry name" value="Zn_ribbon_RRN7"/>
    <property type="match status" value="1"/>
</dbReference>
<keyword evidence="17" id="KW-1185">Reference proteome</keyword>
<name>A0A3B1IKD6_ASTMX</name>
<dbReference type="InterPro" id="IPR048538">
    <property type="entry name" value="Rrn7_cyclin_C"/>
</dbReference>
<proteinExistence type="inferred from homology"/>
<evidence type="ECO:0000313" key="16">
    <source>
        <dbReference type="Ensembl" id="ENSAMXP00000030352.1"/>
    </source>
</evidence>
<keyword evidence="4" id="KW-0479">Metal-binding</keyword>
<comment type="similarity">
    <text evidence="2">Belongs to the RRN7/TAF1B family.</text>
</comment>
<dbReference type="GO" id="GO:0001164">
    <property type="term" value="F:RNA polymerase I core promoter sequence-specific DNA binding"/>
    <property type="evidence" value="ECO:0007669"/>
    <property type="project" value="InterPro"/>
</dbReference>
<evidence type="ECO:0000256" key="2">
    <source>
        <dbReference type="ARBA" id="ARBA00006899"/>
    </source>
</evidence>
<evidence type="ECO:0000256" key="9">
    <source>
        <dbReference type="ARBA" id="ARBA00023163"/>
    </source>
</evidence>
<keyword evidence="7" id="KW-0805">Transcription regulation</keyword>
<keyword evidence="10" id="KW-0539">Nucleus</keyword>
<evidence type="ECO:0000256" key="1">
    <source>
        <dbReference type="ARBA" id="ARBA00004604"/>
    </source>
</evidence>
<dbReference type="GeneTree" id="ENSGT00440000033827"/>
<comment type="subcellular location">
    <subcellularLocation>
        <location evidence="1">Nucleus</location>
        <location evidence="1">Nucleolus</location>
    </subcellularLocation>
</comment>
<evidence type="ECO:0000256" key="12">
    <source>
        <dbReference type="SAM" id="MobiDB-lite"/>
    </source>
</evidence>
<evidence type="ECO:0000259" key="13">
    <source>
        <dbReference type="Pfam" id="PF11781"/>
    </source>
</evidence>
<reference evidence="17" key="2">
    <citation type="journal article" date="2014" name="Nat. Commun.">
        <title>The cavefish genome reveals candidate genes for eye loss.</title>
        <authorList>
            <person name="McGaugh S.E."/>
            <person name="Gross J.B."/>
            <person name="Aken B."/>
            <person name="Blin M."/>
            <person name="Borowsky R."/>
            <person name="Chalopin D."/>
            <person name="Hinaux H."/>
            <person name="Jeffery W.R."/>
            <person name="Keene A."/>
            <person name="Ma L."/>
            <person name="Minx P."/>
            <person name="Murphy D."/>
            <person name="O'Quin K.E."/>
            <person name="Retaux S."/>
            <person name="Rohner N."/>
            <person name="Searle S.M."/>
            <person name="Stahl B.A."/>
            <person name="Tabin C."/>
            <person name="Volff J.N."/>
            <person name="Yoshizawa M."/>
            <person name="Warren W.C."/>
        </authorList>
    </citation>
    <scope>NUCLEOTIDE SEQUENCE [LARGE SCALE GENOMIC DNA]</scope>
    <source>
        <strain evidence="17">female</strain>
    </source>
</reference>
<dbReference type="Proteomes" id="UP000018467">
    <property type="component" value="Unassembled WGS sequence"/>
</dbReference>
<dbReference type="Bgee" id="ENSAMXG00000004793">
    <property type="expression patterns" value="Expressed in ovary and 12 other cell types or tissues"/>
</dbReference>
<evidence type="ECO:0000256" key="6">
    <source>
        <dbReference type="ARBA" id="ARBA00022833"/>
    </source>
</evidence>
<dbReference type="GO" id="GO:0070860">
    <property type="term" value="C:RNA polymerase I core factor complex"/>
    <property type="evidence" value="ECO:0007669"/>
    <property type="project" value="InterPro"/>
</dbReference>
<evidence type="ECO:0000256" key="4">
    <source>
        <dbReference type="ARBA" id="ARBA00022723"/>
    </source>
</evidence>
<dbReference type="GO" id="GO:0005668">
    <property type="term" value="C:RNA polymerase transcription factor SL1 complex"/>
    <property type="evidence" value="ECO:0007669"/>
    <property type="project" value="TreeGrafter"/>
</dbReference>
<reference evidence="16" key="4">
    <citation type="submission" date="2025-09" db="UniProtKB">
        <authorList>
            <consortium name="Ensembl"/>
        </authorList>
    </citation>
    <scope>IDENTIFICATION</scope>
</reference>
<dbReference type="GO" id="GO:0008270">
    <property type="term" value="F:zinc ion binding"/>
    <property type="evidence" value="ECO:0007669"/>
    <property type="project" value="UniProtKB-KW"/>
</dbReference>
<dbReference type="InterPro" id="IPR048540">
    <property type="entry name" value="Rrn7_cyclin_N"/>
</dbReference>
<keyword evidence="9" id="KW-0804">Transcription</keyword>
<evidence type="ECO:0000256" key="5">
    <source>
        <dbReference type="ARBA" id="ARBA00022771"/>
    </source>
</evidence>
<keyword evidence="6" id="KW-0862">Zinc</keyword>
<evidence type="ECO:0000256" key="10">
    <source>
        <dbReference type="ARBA" id="ARBA00023242"/>
    </source>
</evidence>
<dbReference type="Pfam" id="PF20645">
    <property type="entry name" value="Rrn7_cyclin_C"/>
    <property type="match status" value="1"/>
</dbReference>
<dbReference type="Ensembl" id="ENSAMXT00000052776.1">
    <property type="protein sequence ID" value="ENSAMXP00000030352.1"/>
    <property type="gene ID" value="ENSAMXG00000004793.2"/>
</dbReference>
<reference evidence="16" key="3">
    <citation type="submission" date="2025-08" db="UniProtKB">
        <authorList>
            <consortium name="Ensembl"/>
        </authorList>
    </citation>
    <scope>IDENTIFICATION</scope>
</reference>
<sequence length="583" mass="67323">MDEHLTEGYSEPCKQCGAVSWALSDGCQFFCRNCHNVIEKTQDVVDVSSFILNNKISSISSSSRKKTRREGGREWMVCEGFQFILKLQAEALVGLGVCPQFKTDVLWDFWKRYLQITRQAYTRSPVNSFTNTVYLSSESEPESAFLSEASDQTEPMSASGHSTDGRSSVCSGSLDAACYLSAKERKSRQLMNMPRTLALCHLALLWLREAITLADLLRLVSRRLIPYINVYEEFPEEMQFYGRDAIIFRVETIPSYRKVHGEALQMAEILQLPAFPPVTSDCLLHPALLSLRYLMEVNLPDELHSLVCRVIEKSAMGKESFLTFNPSKPKSTFLFYDLQAAALIIVTMKLLFKLDDHVEWTLSRKAVKKDDQGKKKTSKQGSKMFSLKAWYMTVHPALERARQREELFEARRPWKSKKVLIPAMKHKAVVLKRRRVVEQLQSSFHTLTGSVPEQQSSSPSSFQFLWGQEEDSDGPSLHHKRLNCMLEKRGKEKWLVNQAYWHTDLKRCHKKDCRDHYSELKHSLPRMYVWLLGLFSFLLRVSEAQVHKEVVEVERRLLLRKAVPEEDNHKHRKRKGRKTSSSF</sequence>
<dbReference type="InterPro" id="IPR033599">
    <property type="entry name" value="TAF1B/Rrn7"/>
</dbReference>
<accession>A0A3B1IKD6</accession>
<dbReference type="AlphaFoldDB" id="A0A3B1IKD6"/>
<keyword evidence="5" id="KW-0863">Zinc-finger</keyword>
<dbReference type="PANTHER" id="PTHR31576">
    <property type="entry name" value="TATA BOX-BINDING PROTEIN-ASSOCIATED FACTOR RNA POLYMERASE I SUBUNIT B"/>
    <property type="match status" value="1"/>
</dbReference>
<evidence type="ECO:0000313" key="17">
    <source>
        <dbReference type="Proteomes" id="UP000018467"/>
    </source>
</evidence>
<evidence type="ECO:0000259" key="14">
    <source>
        <dbReference type="Pfam" id="PF20644"/>
    </source>
</evidence>
<evidence type="ECO:0000256" key="3">
    <source>
        <dbReference type="ARBA" id="ARBA00018994"/>
    </source>
</evidence>
<feature type="domain" description="RRN7-type" evidence="13">
    <location>
        <begin position="8"/>
        <end position="39"/>
    </location>
</feature>
<dbReference type="PANTHER" id="PTHR31576:SF2">
    <property type="entry name" value="TATA BOX-BINDING PROTEIN-ASSOCIATED FACTOR RNA POLYMERASE I SUBUNIT B"/>
    <property type="match status" value="1"/>
</dbReference>
<feature type="compositionally biased region" description="Polar residues" evidence="12">
    <location>
        <begin position="149"/>
        <end position="165"/>
    </location>
</feature>
<dbReference type="Pfam" id="PF20644">
    <property type="entry name" value="Rrn7_cyclin_N"/>
    <property type="match status" value="1"/>
</dbReference>
<feature type="domain" description="Rrn7/TAF1B N-terminal cyclin" evidence="14">
    <location>
        <begin position="81"/>
        <end position="235"/>
    </location>
</feature>
<keyword evidence="8" id="KW-0238">DNA-binding</keyword>
<evidence type="ECO:0000259" key="15">
    <source>
        <dbReference type="Pfam" id="PF20645"/>
    </source>
</evidence>
<evidence type="ECO:0000256" key="8">
    <source>
        <dbReference type="ARBA" id="ARBA00023125"/>
    </source>
</evidence>
<reference evidence="17" key="1">
    <citation type="submission" date="2013-03" db="EMBL/GenBank/DDBJ databases">
        <authorList>
            <person name="Jeffery W."/>
            <person name="Warren W."/>
            <person name="Wilson R.K."/>
        </authorList>
    </citation>
    <scope>NUCLEOTIDE SEQUENCE</scope>
    <source>
        <strain evidence="17">female</strain>
    </source>
</reference>
<feature type="domain" description="Rrn7/TAF1B C-terminal cyclin" evidence="15">
    <location>
        <begin position="253"/>
        <end position="447"/>
    </location>
</feature>
<evidence type="ECO:0000256" key="7">
    <source>
        <dbReference type="ARBA" id="ARBA00023015"/>
    </source>
</evidence>
<evidence type="ECO:0000256" key="11">
    <source>
        <dbReference type="ARBA" id="ARBA00032500"/>
    </source>
</evidence>